<gene>
    <name evidence="1" type="ORF">C456_01457</name>
</gene>
<dbReference type="EMBL" id="AOLH01000002">
    <property type="protein sequence ID" value="ELZ78945.1"/>
    <property type="molecule type" value="Genomic_DNA"/>
</dbReference>
<organism evidence="1 2">
    <name type="scientific">Haloferax lucentense (strain DSM 14919 / JCM 9276 / NCIMB 13854 / Aa 2.2)</name>
    <name type="common">Haloferax alicantei</name>
    <dbReference type="NCBI Taxonomy" id="1230452"/>
    <lineage>
        <taxon>Archaea</taxon>
        <taxon>Methanobacteriati</taxon>
        <taxon>Methanobacteriota</taxon>
        <taxon>Stenosarchaea group</taxon>
        <taxon>Halobacteria</taxon>
        <taxon>Halobacteriales</taxon>
        <taxon>Haloferacaceae</taxon>
        <taxon>Haloferax</taxon>
    </lineage>
</organism>
<evidence type="ECO:0000313" key="2">
    <source>
        <dbReference type="Proteomes" id="UP000011535"/>
    </source>
</evidence>
<proteinExistence type="predicted"/>
<evidence type="ECO:0000313" key="1">
    <source>
        <dbReference type="EMBL" id="ELZ78945.1"/>
    </source>
</evidence>
<name>M0H373_HALL2</name>
<sequence length="74" mass="8414">MNESTHVVQKARVRGVAVSASCCVKGVERSASTNRSWTSLGFEQLPREHCRRETTLDEDYFITFVPLKPMNQQV</sequence>
<comment type="caution">
    <text evidence="1">The sequence shown here is derived from an EMBL/GenBank/DDBJ whole genome shotgun (WGS) entry which is preliminary data.</text>
</comment>
<dbReference type="Proteomes" id="UP000011535">
    <property type="component" value="Unassembled WGS sequence"/>
</dbReference>
<protein>
    <submittedName>
        <fullName evidence="1">Uncharacterized protein</fullName>
    </submittedName>
</protein>
<accession>M0H373</accession>
<reference evidence="1 2" key="1">
    <citation type="journal article" date="2014" name="PLoS Genet.">
        <title>Phylogenetically driven sequencing of extremely halophilic archaea reveals strategies for static and dynamic osmo-response.</title>
        <authorList>
            <person name="Becker E.A."/>
            <person name="Seitzer P.M."/>
            <person name="Tritt A."/>
            <person name="Larsen D."/>
            <person name="Krusor M."/>
            <person name="Yao A.I."/>
            <person name="Wu D."/>
            <person name="Madern D."/>
            <person name="Eisen J.A."/>
            <person name="Darling A.E."/>
            <person name="Facciotti M.T."/>
        </authorList>
    </citation>
    <scope>NUCLEOTIDE SEQUENCE [LARGE SCALE GENOMIC DNA]</scope>
    <source>
        <strain evidence="2">DSM 14919 / CCM 7023 / CIP 107410 / JCM 9276 / NCIMB 13854 / Aa 2.2</strain>
    </source>
</reference>
<dbReference type="AlphaFoldDB" id="M0H373"/>